<sequence length="284" mass="31712">MRKLIEFIRSIYVVVLFVVLEAAAIGYYAHSSSYTQARLLARSNQVAGGVHGFFAGVRRYLFLGRENRQLAERVASLEEQLAKYQEAETEARLDTYLRDIGDSKYRFATAAVVGNSLNRMQNLLTLNRGREDGIEEEMGVLAPDGSLVGYVVACTDRYAVAISVLNTSFRTSGKIAASDYSGSLYWDGVDPNVVVLGELSKYAEPQPGQEVVTTGLSEYFPADILIGWVESAQLNETKTSYTVRVRLAAEMSRLNEVILVADRDRYEIQELRNSEQVEQHSRVN</sequence>
<dbReference type="AlphaFoldDB" id="A0A9D1YZR6"/>
<dbReference type="InterPro" id="IPR055342">
    <property type="entry name" value="MreC_beta-barrel_core"/>
</dbReference>
<dbReference type="InterPro" id="IPR007221">
    <property type="entry name" value="MreC"/>
</dbReference>
<dbReference type="GO" id="GO:0008360">
    <property type="term" value="P:regulation of cell shape"/>
    <property type="evidence" value="ECO:0007669"/>
    <property type="project" value="UniProtKB-KW"/>
</dbReference>
<keyword evidence="6" id="KW-0472">Membrane</keyword>
<evidence type="ECO:0000313" key="9">
    <source>
        <dbReference type="Proteomes" id="UP000886844"/>
    </source>
</evidence>
<keyword evidence="6" id="KW-1133">Transmembrane helix</keyword>
<keyword evidence="5" id="KW-0175">Coiled coil</keyword>
<dbReference type="PANTHER" id="PTHR34138">
    <property type="entry name" value="CELL SHAPE-DETERMINING PROTEIN MREC"/>
    <property type="match status" value="1"/>
</dbReference>
<organism evidence="8 9">
    <name type="scientific">Candidatus Alistipes intestinigallinarum</name>
    <dbReference type="NCBI Taxonomy" id="2838440"/>
    <lineage>
        <taxon>Bacteria</taxon>
        <taxon>Pseudomonadati</taxon>
        <taxon>Bacteroidota</taxon>
        <taxon>Bacteroidia</taxon>
        <taxon>Bacteroidales</taxon>
        <taxon>Rikenellaceae</taxon>
        <taxon>Alistipes</taxon>
    </lineage>
</organism>
<evidence type="ECO:0000313" key="8">
    <source>
        <dbReference type="EMBL" id="HIY68070.1"/>
    </source>
</evidence>
<dbReference type="Gene3D" id="2.40.10.350">
    <property type="entry name" value="Rod shape-determining protein MreC, domain 2"/>
    <property type="match status" value="1"/>
</dbReference>
<evidence type="ECO:0000256" key="5">
    <source>
        <dbReference type="SAM" id="Coils"/>
    </source>
</evidence>
<dbReference type="InterPro" id="IPR042175">
    <property type="entry name" value="Cell/Rod_MreC_2"/>
</dbReference>
<proteinExistence type="inferred from homology"/>
<reference evidence="8" key="1">
    <citation type="journal article" date="2021" name="PeerJ">
        <title>Extensive microbial diversity within the chicken gut microbiome revealed by metagenomics and culture.</title>
        <authorList>
            <person name="Gilroy R."/>
            <person name="Ravi A."/>
            <person name="Getino M."/>
            <person name="Pursley I."/>
            <person name="Horton D.L."/>
            <person name="Alikhan N.F."/>
            <person name="Baker D."/>
            <person name="Gharbi K."/>
            <person name="Hall N."/>
            <person name="Watson M."/>
            <person name="Adriaenssens E.M."/>
            <person name="Foster-Nyarko E."/>
            <person name="Jarju S."/>
            <person name="Secka A."/>
            <person name="Antonio M."/>
            <person name="Oren A."/>
            <person name="Chaudhuri R.R."/>
            <person name="La Ragione R."/>
            <person name="Hildebrand F."/>
            <person name="Pallen M.J."/>
        </authorList>
    </citation>
    <scope>NUCLEOTIDE SEQUENCE</scope>
    <source>
        <strain evidence="8">5134</strain>
    </source>
</reference>
<feature type="coiled-coil region" evidence="5">
    <location>
        <begin position="60"/>
        <end position="94"/>
    </location>
</feature>
<evidence type="ECO:0000256" key="2">
    <source>
        <dbReference type="ARBA" id="ARBA00013855"/>
    </source>
</evidence>
<evidence type="ECO:0000256" key="6">
    <source>
        <dbReference type="SAM" id="Phobius"/>
    </source>
</evidence>
<dbReference type="Proteomes" id="UP000886844">
    <property type="component" value="Unassembled WGS sequence"/>
</dbReference>
<accession>A0A9D1YZR6</accession>
<keyword evidence="3" id="KW-0133">Cell shape</keyword>
<feature type="domain" description="Rod shape-determining protein MreC beta-barrel core" evidence="7">
    <location>
        <begin position="112"/>
        <end position="260"/>
    </location>
</feature>
<evidence type="ECO:0000256" key="4">
    <source>
        <dbReference type="ARBA" id="ARBA00032089"/>
    </source>
</evidence>
<protein>
    <recommendedName>
        <fullName evidence="2">Cell shape-determining protein MreC</fullName>
    </recommendedName>
    <alternativeName>
        <fullName evidence="4">Cell shape protein MreC</fullName>
    </alternativeName>
</protein>
<evidence type="ECO:0000256" key="1">
    <source>
        <dbReference type="ARBA" id="ARBA00009369"/>
    </source>
</evidence>
<comment type="caution">
    <text evidence="8">The sequence shown here is derived from an EMBL/GenBank/DDBJ whole genome shotgun (WGS) entry which is preliminary data.</text>
</comment>
<reference evidence="8" key="2">
    <citation type="submission" date="2021-04" db="EMBL/GenBank/DDBJ databases">
        <authorList>
            <person name="Gilroy R."/>
        </authorList>
    </citation>
    <scope>NUCLEOTIDE SEQUENCE</scope>
    <source>
        <strain evidence="8">5134</strain>
    </source>
</reference>
<evidence type="ECO:0000259" key="7">
    <source>
        <dbReference type="Pfam" id="PF04085"/>
    </source>
</evidence>
<dbReference type="PANTHER" id="PTHR34138:SF1">
    <property type="entry name" value="CELL SHAPE-DETERMINING PROTEIN MREC"/>
    <property type="match status" value="1"/>
</dbReference>
<dbReference type="GO" id="GO:0005886">
    <property type="term" value="C:plasma membrane"/>
    <property type="evidence" value="ECO:0007669"/>
    <property type="project" value="TreeGrafter"/>
</dbReference>
<keyword evidence="6" id="KW-0812">Transmembrane</keyword>
<dbReference type="Gene3D" id="2.40.10.340">
    <property type="entry name" value="Rod shape-determining protein MreC, domain 1"/>
    <property type="match status" value="1"/>
</dbReference>
<comment type="similarity">
    <text evidence="1">Belongs to the MreC family.</text>
</comment>
<dbReference type="InterPro" id="IPR042177">
    <property type="entry name" value="Cell/Rod_1"/>
</dbReference>
<gene>
    <name evidence="8" type="ORF">H9828_01490</name>
</gene>
<evidence type="ECO:0000256" key="3">
    <source>
        <dbReference type="ARBA" id="ARBA00022960"/>
    </source>
</evidence>
<name>A0A9D1YZR6_9BACT</name>
<dbReference type="EMBL" id="DXDA01000015">
    <property type="protein sequence ID" value="HIY68070.1"/>
    <property type="molecule type" value="Genomic_DNA"/>
</dbReference>
<feature type="transmembrane region" description="Helical" evidence="6">
    <location>
        <begin position="7"/>
        <end position="29"/>
    </location>
</feature>
<dbReference type="Pfam" id="PF04085">
    <property type="entry name" value="MreC"/>
    <property type="match status" value="1"/>
</dbReference>